<dbReference type="KEGG" id="vin:AKJ08_3154"/>
<sequence>MSTGRPALFAVWKTPTSSLPIHAGFCFLRLRLGVDLHEERHDAPAPRGAS</sequence>
<proteinExistence type="predicted"/>
<organism evidence="1 2">
    <name type="scientific">Vulgatibacter incomptus</name>
    <dbReference type="NCBI Taxonomy" id="1391653"/>
    <lineage>
        <taxon>Bacteria</taxon>
        <taxon>Pseudomonadati</taxon>
        <taxon>Myxococcota</taxon>
        <taxon>Myxococcia</taxon>
        <taxon>Myxococcales</taxon>
        <taxon>Cystobacterineae</taxon>
        <taxon>Vulgatibacteraceae</taxon>
        <taxon>Vulgatibacter</taxon>
    </lineage>
</organism>
<dbReference type="EMBL" id="CP012332">
    <property type="protein sequence ID" value="AKU92767.1"/>
    <property type="molecule type" value="Genomic_DNA"/>
</dbReference>
<protein>
    <submittedName>
        <fullName evidence="1">Uncharacterized protein</fullName>
    </submittedName>
</protein>
<evidence type="ECO:0000313" key="1">
    <source>
        <dbReference type="EMBL" id="AKU92767.1"/>
    </source>
</evidence>
<keyword evidence="2" id="KW-1185">Reference proteome</keyword>
<dbReference type="AlphaFoldDB" id="A0A0K1PGZ1"/>
<evidence type="ECO:0000313" key="2">
    <source>
        <dbReference type="Proteomes" id="UP000055590"/>
    </source>
</evidence>
<gene>
    <name evidence="1" type="ORF">AKJ08_3154</name>
</gene>
<accession>A0A0K1PGZ1</accession>
<reference evidence="1 2" key="1">
    <citation type="submission" date="2015-08" db="EMBL/GenBank/DDBJ databases">
        <authorList>
            <person name="Babu N.S."/>
            <person name="Beckwith C.J."/>
            <person name="Beseler K.G."/>
            <person name="Brison A."/>
            <person name="Carone J.V."/>
            <person name="Caskin T.P."/>
            <person name="Diamond M."/>
            <person name="Durham M.E."/>
            <person name="Foxe J.M."/>
            <person name="Go M."/>
            <person name="Henderson B.A."/>
            <person name="Jones I.B."/>
            <person name="McGettigan J.A."/>
            <person name="Micheletti S.J."/>
            <person name="Nasrallah M.E."/>
            <person name="Ortiz D."/>
            <person name="Piller C.R."/>
            <person name="Privatt S.R."/>
            <person name="Schneider S.L."/>
            <person name="Sharp S."/>
            <person name="Smith T.C."/>
            <person name="Stanton J.D."/>
            <person name="Ullery H.E."/>
            <person name="Wilson R.J."/>
            <person name="Serrano M.G."/>
            <person name="Buck G."/>
            <person name="Lee V."/>
            <person name="Wang Y."/>
            <person name="Carvalho R."/>
            <person name="Voegtly L."/>
            <person name="Shi R."/>
            <person name="Duckworth R."/>
            <person name="Johnson A."/>
            <person name="Loviza R."/>
            <person name="Walstead R."/>
            <person name="Shah Z."/>
            <person name="Kiflezghi M."/>
            <person name="Wade K."/>
            <person name="Ball S.L."/>
            <person name="Bradley K.W."/>
            <person name="Asai D.J."/>
            <person name="Bowman C.A."/>
            <person name="Russell D.A."/>
            <person name="Pope W.H."/>
            <person name="Jacobs-Sera D."/>
            <person name="Hendrix R.W."/>
            <person name="Hatfull G.F."/>
        </authorList>
    </citation>
    <scope>NUCLEOTIDE SEQUENCE [LARGE SCALE GENOMIC DNA]</scope>
    <source>
        <strain evidence="1 2">DSM 27710</strain>
    </source>
</reference>
<name>A0A0K1PGZ1_9BACT</name>
<dbReference type="Proteomes" id="UP000055590">
    <property type="component" value="Chromosome"/>
</dbReference>